<keyword evidence="3" id="KW-1185">Reference proteome</keyword>
<evidence type="ECO:0000313" key="3">
    <source>
        <dbReference type="Proteomes" id="UP000799441"/>
    </source>
</evidence>
<dbReference type="Proteomes" id="UP000799441">
    <property type="component" value="Unassembled WGS sequence"/>
</dbReference>
<dbReference type="EMBL" id="MU003867">
    <property type="protein sequence ID" value="KAF2716607.1"/>
    <property type="molecule type" value="Genomic_DNA"/>
</dbReference>
<feature type="region of interest" description="Disordered" evidence="1">
    <location>
        <begin position="132"/>
        <end position="156"/>
    </location>
</feature>
<feature type="region of interest" description="Disordered" evidence="1">
    <location>
        <begin position="178"/>
        <end position="228"/>
    </location>
</feature>
<organism evidence="2 3">
    <name type="scientific">Polychaeton citri CBS 116435</name>
    <dbReference type="NCBI Taxonomy" id="1314669"/>
    <lineage>
        <taxon>Eukaryota</taxon>
        <taxon>Fungi</taxon>
        <taxon>Dikarya</taxon>
        <taxon>Ascomycota</taxon>
        <taxon>Pezizomycotina</taxon>
        <taxon>Dothideomycetes</taxon>
        <taxon>Dothideomycetidae</taxon>
        <taxon>Capnodiales</taxon>
        <taxon>Capnodiaceae</taxon>
        <taxon>Polychaeton</taxon>
    </lineage>
</organism>
<evidence type="ECO:0000313" key="2">
    <source>
        <dbReference type="EMBL" id="KAF2716607.1"/>
    </source>
</evidence>
<dbReference type="OrthoDB" id="25896at2759"/>
<feature type="non-terminal residue" evidence="2">
    <location>
        <position position="1"/>
    </location>
</feature>
<evidence type="ECO:0000256" key="1">
    <source>
        <dbReference type="SAM" id="MobiDB-lite"/>
    </source>
</evidence>
<feature type="compositionally biased region" description="Basic and acidic residues" evidence="1">
    <location>
        <begin position="147"/>
        <end position="156"/>
    </location>
</feature>
<reference evidence="2" key="1">
    <citation type="journal article" date="2020" name="Stud. Mycol.">
        <title>101 Dothideomycetes genomes: a test case for predicting lifestyles and emergence of pathogens.</title>
        <authorList>
            <person name="Haridas S."/>
            <person name="Albert R."/>
            <person name="Binder M."/>
            <person name="Bloem J."/>
            <person name="Labutti K."/>
            <person name="Salamov A."/>
            <person name="Andreopoulos B."/>
            <person name="Baker S."/>
            <person name="Barry K."/>
            <person name="Bills G."/>
            <person name="Bluhm B."/>
            <person name="Cannon C."/>
            <person name="Castanera R."/>
            <person name="Culley D."/>
            <person name="Daum C."/>
            <person name="Ezra D."/>
            <person name="Gonzalez J."/>
            <person name="Henrissat B."/>
            <person name="Kuo A."/>
            <person name="Liang C."/>
            <person name="Lipzen A."/>
            <person name="Lutzoni F."/>
            <person name="Magnuson J."/>
            <person name="Mondo S."/>
            <person name="Nolan M."/>
            <person name="Ohm R."/>
            <person name="Pangilinan J."/>
            <person name="Park H.-J."/>
            <person name="Ramirez L."/>
            <person name="Alfaro M."/>
            <person name="Sun H."/>
            <person name="Tritt A."/>
            <person name="Yoshinaga Y."/>
            <person name="Zwiers L.-H."/>
            <person name="Turgeon B."/>
            <person name="Goodwin S."/>
            <person name="Spatafora J."/>
            <person name="Crous P."/>
            <person name="Grigoriev I."/>
        </authorList>
    </citation>
    <scope>NUCLEOTIDE SEQUENCE</scope>
    <source>
        <strain evidence="2">CBS 116435</strain>
    </source>
</reference>
<comment type="caution">
    <text evidence="2">The sequence shown here is derived from an EMBL/GenBank/DDBJ whole genome shotgun (WGS) entry which is preliminary data.</text>
</comment>
<feature type="compositionally biased region" description="Polar residues" evidence="1">
    <location>
        <begin position="132"/>
        <end position="146"/>
    </location>
</feature>
<dbReference type="AlphaFoldDB" id="A0A9P4UI94"/>
<gene>
    <name evidence="2" type="ORF">K431DRAFT_234988</name>
</gene>
<sequence>ITSLYRRSSATLSTLKSACTARRIPPPPSQLDDSIDSAVVDIERELKKGVRRFGSDFENGDERSITALSEVERELRTGLFVRVRFATFSENEDIHGPELVDTADWARDRVMLILLKYKNSLWQCDEACPTAQRKSSVATSRSGNSRKSIDMGNKKIQRENSLASDLSGDEETQLAKIEQSAAGHDRHDSSATVRASSPSPTLAKKMSIASNAPGQLPPTSGSMSYPSPTPENSYLGLCKNAVRLQNGEKKAALEKRKEFNDGWSQSSVYFLACASSKCAFAGHVNLDAIWTKSLTSVSRGLKFRWAFLAKSHVSQSKVHNRQYQFLCLFCLYTTGYSSTFNGTDSLLDHVSSTHKDEAFTTTLLSKTGAVVDRVCEDTDDFDINIFPVNATFDGRKNSTYSNWSTDDLRLGRTVSHQSHSSASDSVMETLEEEPWNAGLSEFHYKDDYIPD</sequence>
<name>A0A9P4UI94_9PEZI</name>
<accession>A0A9P4UI94</accession>
<protein>
    <submittedName>
        <fullName evidence="2">Uncharacterized protein</fullName>
    </submittedName>
</protein>
<proteinExistence type="predicted"/>
<feature type="compositionally biased region" description="Polar residues" evidence="1">
    <location>
        <begin position="208"/>
        <end position="228"/>
    </location>
</feature>
<feature type="compositionally biased region" description="Polar residues" evidence="1">
    <location>
        <begin position="190"/>
        <end position="200"/>
    </location>
</feature>